<organism evidence="2">
    <name type="scientific">Tanacetum cinerariifolium</name>
    <name type="common">Dalmatian daisy</name>
    <name type="synonym">Chrysanthemum cinerariifolium</name>
    <dbReference type="NCBI Taxonomy" id="118510"/>
    <lineage>
        <taxon>Eukaryota</taxon>
        <taxon>Viridiplantae</taxon>
        <taxon>Streptophyta</taxon>
        <taxon>Embryophyta</taxon>
        <taxon>Tracheophyta</taxon>
        <taxon>Spermatophyta</taxon>
        <taxon>Magnoliopsida</taxon>
        <taxon>eudicotyledons</taxon>
        <taxon>Gunneridae</taxon>
        <taxon>Pentapetalae</taxon>
        <taxon>asterids</taxon>
        <taxon>campanulids</taxon>
        <taxon>Asterales</taxon>
        <taxon>Asteraceae</taxon>
        <taxon>Asteroideae</taxon>
        <taxon>Anthemideae</taxon>
        <taxon>Anthemidinae</taxon>
        <taxon>Tanacetum</taxon>
    </lineage>
</organism>
<feature type="compositionally biased region" description="Basic and acidic residues" evidence="1">
    <location>
        <begin position="19"/>
        <end position="34"/>
    </location>
</feature>
<feature type="non-terminal residue" evidence="2">
    <location>
        <position position="1"/>
    </location>
</feature>
<sequence length="82" mass="9289">DAVVDLGRRLPHQEQTTGDQDHVFPGEHLAEHFNHGLGQLNDPRHSGQQTQTQDQRHADTDTTRLGALMDRQLVGEDRDKDQ</sequence>
<name>A0A699XDR1_TANCI</name>
<protein>
    <submittedName>
        <fullName evidence="2">Uncharacterized protein</fullName>
    </submittedName>
</protein>
<gene>
    <name evidence="2" type="ORF">Tci_930004</name>
</gene>
<dbReference type="AlphaFoldDB" id="A0A699XDR1"/>
<feature type="non-terminal residue" evidence="2">
    <location>
        <position position="82"/>
    </location>
</feature>
<feature type="compositionally biased region" description="Basic and acidic residues" evidence="1">
    <location>
        <begin position="73"/>
        <end position="82"/>
    </location>
</feature>
<evidence type="ECO:0000313" key="2">
    <source>
        <dbReference type="EMBL" id="GFD58035.1"/>
    </source>
</evidence>
<accession>A0A699XDR1</accession>
<reference evidence="2" key="1">
    <citation type="journal article" date="2019" name="Sci. Rep.">
        <title>Draft genome of Tanacetum cinerariifolium, the natural source of mosquito coil.</title>
        <authorList>
            <person name="Yamashiro T."/>
            <person name="Shiraishi A."/>
            <person name="Satake H."/>
            <person name="Nakayama K."/>
        </authorList>
    </citation>
    <scope>NUCLEOTIDE SEQUENCE</scope>
</reference>
<proteinExistence type="predicted"/>
<feature type="region of interest" description="Disordered" evidence="1">
    <location>
        <begin position="1"/>
        <end position="82"/>
    </location>
</feature>
<feature type="compositionally biased region" description="Basic and acidic residues" evidence="1">
    <location>
        <begin position="1"/>
        <end position="12"/>
    </location>
</feature>
<comment type="caution">
    <text evidence="2">The sequence shown here is derived from an EMBL/GenBank/DDBJ whole genome shotgun (WGS) entry which is preliminary data.</text>
</comment>
<evidence type="ECO:0000256" key="1">
    <source>
        <dbReference type="SAM" id="MobiDB-lite"/>
    </source>
</evidence>
<dbReference type="EMBL" id="BKCJ011847873">
    <property type="protein sequence ID" value="GFD58035.1"/>
    <property type="molecule type" value="Genomic_DNA"/>
</dbReference>